<comment type="caution">
    <text evidence="2">The sequence shown here is derived from an EMBL/GenBank/DDBJ whole genome shotgun (WGS) entry which is preliminary data.</text>
</comment>
<accession>A0ABW7QQD6</accession>
<evidence type="ECO:0000313" key="2">
    <source>
        <dbReference type="EMBL" id="MFH8546739.1"/>
    </source>
</evidence>
<sequence>MSARTFLTGTLAAVAVTAGGLALTAGTASAEAPPKAEAAAAFTVWATDVNVRDNPQSPATCDGFPSPGNCPVVSGKLQPGQQFEARCQRKGETVSGNDWWVFIERGDSRGWIASYFVDTPTNQLPGVPVCGA</sequence>
<evidence type="ECO:0000256" key="1">
    <source>
        <dbReference type="SAM" id="SignalP"/>
    </source>
</evidence>
<evidence type="ECO:0008006" key="4">
    <source>
        <dbReference type="Google" id="ProtNLM"/>
    </source>
</evidence>
<organism evidence="2 3">
    <name type="scientific">Streptomyces longisporoflavus</name>
    <dbReference type="NCBI Taxonomy" id="28044"/>
    <lineage>
        <taxon>Bacteria</taxon>
        <taxon>Bacillati</taxon>
        <taxon>Actinomycetota</taxon>
        <taxon>Actinomycetes</taxon>
        <taxon>Kitasatosporales</taxon>
        <taxon>Streptomycetaceae</taxon>
        <taxon>Streptomyces</taxon>
    </lineage>
</organism>
<feature type="chain" id="PRO_5047267469" description="SH3 domain-containing protein" evidence="1">
    <location>
        <begin position="31"/>
        <end position="132"/>
    </location>
</feature>
<reference evidence="2 3" key="1">
    <citation type="submission" date="2024-10" db="EMBL/GenBank/DDBJ databases">
        <title>The Natural Products Discovery Center: Release of the First 8490 Sequenced Strains for Exploring Actinobacteria Biosynthetic Diversity.</title>
        <authorList>
            <person name="Kalkreuter E."/>
            <person name="Kautsar S.A."/>
            <person name="Yang D."/>
            <person name="Bader C.D."/>
            <person name="Teijaro C.N."/>
            <person name="Fluegel L."/>
            <person name="Davis C.M."/>
            <person name="Simpson J.R."/>
            <person name="Lauterbach L."/>
            <person name="Steele A.D."/>
            <person name="Gui C."/>
            <person name="Meng S."/>
            <person name="Li G."/>
            <person name="Viehrig K."/>
            <person name="Ye F."/>
            <person name="Su P."/>
            <person name="Kiefer A.F."/>
            <person name="Nichols A."/>
            <person name="Cepeda A.J."/>
            <person name="Yan W."/>
            <person name="Fan B."/>
            <person name="Jiang Y."/>
            <person name="Adhikari A."/>
            <person name="Zheng C.-J."/>
            <person name="Schuster L."/>
            <person name="Cowan T.M."/>
            <person name="Smanski M.J."/>
            <person name="Chevrette M.G."/>
            <person name="De Carvalho L.P.S."/>
            <person name="Shen B."/>
        </authorList>
    </citation>
    <scope>NUCLEOTIDE SEQUENCE [LARGE SCALE GENOMIC DNA]</scope>
    <source>
        <strain evidence="2 3">NPDC017990</strain>
    </source>
</reference>
<dbReference type="EMBL" id="JBIRGQ010000003">
    <property type="protein sequence ID" value="MFH8546739.1"/>
    <property type="molecule type" value="Genomic_DNA"/>
</dbReference>
<proteinExistence type="predicted"/>
<keyword evidence="1" id="KW-0732">Signal</keyword>
<dbReference type="Proteomes" id="UP001610818">
    <property type="component" value="Unassembled WGS sequence"/>
</dbReference>
<keyword evidence="3" id="KW-1185">Reference proteome</keyword>
<name>A0ABW7QQD6_9ACTN</name>
<protein>
    <recommendedName>
        <fullName evidence="4">SH3 domain-containing protein</fullName>
    </recommendedName>
</protein>
<gene>
    <name evidence="2" type="ORF">ACH4F9_17195</name>
</gene>
<feature type="signal peptide" evidence="1">
    <location>
        <begin position="1"/>
        <end position="30"/>
    </location>
</feature>
<evidence type="ECO:0000313" key="3">
    <source>
        <dbReference type="Proteomes" id="UP001610818"/>
    </source>
</evidence>
<dbReference type="RefSeq" id="WP_397712457.1">
    <property type="nucleotide sequence ID" value="NZ_JBIRGN010000003.1"/>
</dbReference>